<comment type="caution">
    <text evidence="2">The sequence shown here is derived from an EMBL/GenBank/DDBJ whole genome shotgun (WGS) entry which is preliminary data.</text>
</comment>
<accession>A0A0F9H552</accession>
<reference evidence="2" key="1">
    <citation type="journal article" date="2015" name="Nature">
        <title>Complex archaea that bridge the gap between prokaryotes and eukaryotes.</title>
        <authorList>
            <person name="Spang A."/>
            <person name="Saw J.H."/>
            <person name="Jorgensen S.L."/>
            <person name="Zaremba-Niedzwiedzka K."/>
            <person name="Martijn J."/>
            <person name="Lind A.E."/>
            <person name="van Eijk R."/>
            <person name="Schleper C."/>
            <person name="Guy L."/>
            <person name="Ettema T.J."/>
        </authorList>
    </citation>
    <scope>NUCLEOTIDE SEQUENCE</scope>
</reference>
<keyword evidence="1" id="KW-1133">Transmembrane helix</keyword>
<feature type="transmembrane region" description="Helical" evidence="1">
    <location>
        <begin position="229"/>
        <end position="253"/>
    </location>
</feature>
<organism evidence="2">
    <name type="scientific">marine sediment metagenome</name>
    <dbReference type="NCBI Taxonomy" id="412755"/>
    <lineage>
        <taxon>unclassified sequences</taxon>
        <taxon>metagenomes</taxon>
        <taxon>ecological metagenomes</taxon>
    </lineage>
</organism>
<feature type="transmembrane region" description="Helical" evidence="1">
    <location>
        <begin position="102"/>
        <end position="124"/>
    </location>
</feature>
<protein>
    <recommendedName>
        <fullName evidence="3">O-antigen ligase domain-containing protein</fullName>
    </recommendedName>
</protein>
<dbReference type="EMBL" id="LAZR01025909">
    <property type="protein sequence ID" value="KKL70387.1"/>
    <property type="molecule type" value="Genomic_DNA"/>
</dbReference>
<proteinExistence type="predicted"/>
<evidence type="ECO:0000256" key="1">
    <source>
        <dbReference type="SAM" id="Phobius"/>
    </source>
</evidence>
<name>A0A0F9H552_9ZZZZ</name>
<dbReference type="AlphaFoldDB" id="A0A0F9H552"/>
<feature type="transmembrane region" description="Helical" evidence="1">
    <location>
        <begin position="199"/>
        <end position="217"/>
    </location>
</feature>
<feature type="transmembrane region" description="Helical" evidence="1">
    <location>
        <begin position="78"/>
        <end position="95"/>
    </location>
</feature>
<gene>
    <name evidence="2" type="ORF">LCGC14_2105440</name>
</gene>
<evidence type="ECO:0000313" key="2">
    <source>
        <dbReference type="EMBL" id="KKL70387.1"/>
    </source>
</evidence>
<evidence type="ECO:0008006" key="3">
    <source>
        <dbReference type="Google" id="ProtNLM"/>
    </source>
</evidence>
<keyword evidence="1" id="KW-0472">Membrane</keyword>
<feature type="transmembrane region" description="Helical" evidence="1">
    <location>
        <begin position="52"/>
        <end position="72"/>
    </location>
</feature>
<keyword evidence="1" id="KW-0812">Transmembrane</keyword>
<sequence length="254" mass="27404">MALIAAAISFLSLVLYCPAFLASSNDPKWFLFSVLIPLACLFVRFTPTRTHWIFLAWLGWAVVTLYWAVSFFDGLNRLWQFALLGGAFCVGSSLNRDGFGKCVAAFGLGIAVNAPIAGAQYFGLDTTPIFAGTLAPGLQINPNYLAEAAAICLVAAVFTRQWVWIPFCIACLVFAFSRGSIVGLVLALIVWLWGWDRRLSGVTLALTGLASVGYIALIGPASIELMPRWALWANSLASLSLAGYGIGSFWSAYP</sequence>
<feature type="transmembrane region" description="Helical" evidence="1">
    <location>
        <begin position="29"/>
        <end position="45"/>
    </location>
</feature>
<feature type="transmembrane region" description="Helical" evidence="1">
    <location>
        <begin position="144"/>
        <end position="163"/>
    </location>
</feature>
<feature type="non-terminal residue" evidence="2">
    <location>
        <position position="254"/>
    </location>
</feature>
<feature type="transmembrane region" description="Helical" evidence="1">
    <location>
        <begin position="170"/>
        <end position="193"/>
    </location>
</feature>